<dbReference type="GO" id="GO:0005886">
    <property type="term" value="C:plasma membrane"/>
    <property type="evidence" value="ECO:0007669"/>
    <property type="project" value="UniProtKB-SubCell"/>
</dbReference>
<dbReference type="GO" id="GO:0022857">
    <property type="term" value="F:transmembrane transporter activity"/>
    <property type="evidence" value="ECO:0007669"/>
    <property type="project" value="UniProtKB-UniRule"/>
</dbReference>
<evidence type="ECO:0000256" key="7">
    <source>
        <dbReference type="RuleBase" id="RU369079"/>
    </source>
</evidence>
<accession>A0AA45W659</accession>
<evidence type="ECO:0000259" key="8">
    <source>
        <dbReference type="Pfam" id="PF04290"/>
    </source>
</evidence>
<evidence type="ECO:0000256" key="2">
    <source>
        <dbReference type="ARBA" id="ARBA00022448"/>
    </source>
</evidence>
<feature type="transmembrane region" description="Helical" evidence="7">
    <location>
        <begin position="94"/>
        <end position="115"/>
    </location>
</feature>
<dbReference type="Proteomes" id="UP001215549">
    <property type="component" value="Chromosome"/>
</dbReference>
<evidence type="ECO:0000313" key="10">
    <source>
        <dbReference type="EMBL" id="WCR01515.1"/>
    </source>
</evidence>
<reference evidence="9 11" key="1">
    <citation type="submission" date="2017-01" db="EMBL/GenBank/DDBJ databases">
        <authorList>
            <person name="Varghese N."/>
            <person name="Submissions S."/>
        </authorList>
    </citation>
    <scope>NUCLEOTIDE SEQUENCE [LARGE SCALE GENOMIC DNA]</scope>
    <source>
        <strain evidence="9 11">DSM 18447</strain>
    </source>
</reference>
<evidence type="ECO:0000256" key="1">
    <source>
        <dbReference type="ARBA" id="ARBA00004651"/>
    </source>
</evidence>
<keyword evidence="3" id="KW-1003">Cell membrane</keyword>
<dbReference type="EMBL" id="FTOU01000011">
    <property type="protein sequence ID" value="SIS99382.1"/>
    <property type="molecule type" value="Genomic_DNA"/>
</dbReference>
<keyword evidence="6 7" id="KW-0472">Membrane</keyword>
<comment type="function">
    <text evidence="7">Part of the tripartite ATP-independent periplasmic (TRAP) transport system.</text>
</comment>
<evidence type="ECO:0000313" key="11">
    <source>
        <dbReference type="Proteomes" id="UP000186216"/>
    </source>
</evidence>
<gene>
    <name evidence="10" type="ORF">JHX88_11200</name>
    <name evidence="9" type="ORF">SAMN05421772_111128</name>
</gene>
<keyword evidence="5 7" id="KW-1133">Transmembrane helix</keyword>
<feature type="transmembrane region" description="Helical" evidence="7">
    <location>
        <begin position="53"/>
        <end position="73"/>
    </location>
</feature>
<dbReference type="EMBL" id="CP067140">
    <property type="protein sequence ID" value="WCR01515.1"/>
    <property type="molecule type" value="Genomic_DNA"/>
</dbReference>
<organism evidence="9 11">
    <name type="scientific">Paracoccus saliphilus</name>
    <dbReference type="NCBI Taxonomy" id="405559"/>
    <lineage>
        <taxon>Bacteria</taxon>
        <taxon>Pseudomonadati</taxon>
        <taxon>Pseudomonadota</taxon>
        <taxon>Alphaproteobacteria</taxon>
        <taxon>Rhodobacterales</taxon>
        <taxon>Paracoccaceae</taxon>
        <taxon>Paracoccus</taxon>
    </lineage>
</organism>
<keyword evidence="12" id="KW-1185">Reference proteome</keyword>
<keyword evidence="4 7" id="KW-0812">Transmembrane</keyword>
<feature type="transmembrane region" description="Helical" evidence="7">
    <location>
        <begin position="135"/>
        <end position="157"/>
    </location>
</feature>
<name>A0AA45W659_9RHOB</name>
<dbReference type="Pfam" id="PF04290">
    <property type="entry name" value="DctQ"/>
    <property type="match status" value="1"/>
</dbReference>
<comment type="subunit">
    <text evidence="7">The complex comprises the extracytoplasmic solute receptor protein and the two transmembrane proteins.</text>
</comment>
<proteinExistence type="inferred from homology"/>
<keyword evidence="2 7" id="KW-0813">Transport</keyword>
<evidence type="ECO:0000313" key="12">
    <source>
        <dbReference type="Proteomes" id="UP001215549"/>
    </source>
</evidence>
<reference evidence="10 12" key="2">
    <citation type="submission" date="2021-01" db="EMBL/GenBank/DDBJ databases">
        <title>Biogeographic distribution of Paracoccus.</title>
        <authorList>
            <person name="Hollensteiner J."/>
            <person name="Leineberger J."/>
            <person name="Brinkhoff T."/>
            <person name="Daniel R."/>
        </authorList>
    </citation>
    <scope>NUCLEOTIDE SEQUENCE [LARGE SCALE GENOMIC DNA]</scope>
    <source>
        <strain evidence="10 12">DSM 18447</strain>
    </source>
</reference>
<dbReference type="Proteomes" id="UP000186216">
    <property type="component" value="Unassembled WGS sequence"/>
</dbReference>
<evidence type="ECO:0000256" key="6">
    <source>
        <dbReference type="ARBA" id="ARBA00023136"/>
    </source>
</evidence>
<sequence>MPAMQPGRGGFVLFAYHLCKWWAIGGGVILFGIVAVNVVSVVGLAIWRSPIPGVYEIVQIGAAVAMFMMLPYCQITGSNVSADIFTASLRPRTITILAGIGALLGAVFGLFLIWRMGHGLKDVYVYRETTAIYQFPVWIAYVPTLLSLALFVLAAIANMVQTAQGVLPEQVDHDATA</sequence>
<protein>
    <recommendedName>
        <fullName evidence="7">TRAP transporter small permease protein</fullName>
    </recommendedName>
</protein>
<evidence type="ECO:0000256" key="4">
    <source>
        <dbReference type="ARBA" id="ARBA00022692"/>
    </source>
</evidence>
<feature type="transmembrane region" description="Helical" evidence="7">
    <location>
        <begin position="21"/>
        <end position="47"/>
    </location>
</feature>
<comment type="similarity">
    <text evidence="7">Belongs to the TRAP transporter small permease family.</text>
</comment>
<dbReference type="AlphaFoldDB" id="A0AA45W659"/>
<dbReference type="RefSeq" id="WP_076527063.1">
    <property type="nucleotide sequence ID" value="NZ_CP067140.1"/>
</dbReference>
<evidence type="ECO:0000313" key="9">
    <source>
        <dbReference type="EMBL" id="SIS99382.1"/>
    </source>
</evidence>
<keyword evidence="7" id="KW-0997">Cell inner membrane</keyword>
<feature type="domain" description="Tripartite ATP-independent periplasmic transporters DctQ component" evidence="8">
    <location>
        <begin position="34"/>
        <end position="164"/>
    </location>
</feature>
<evidence type="ECO:0000256" key="3">
    <source>
        <dbReference type="ARBA" id="ARBA00022475"/>
    </source>
</evidence>
<comment type="subcellular location">
    <subcellularLocation>
        <location evidence="7">Cell inner membrane</location>
        <topology evidence="7">Multi-pass membrane protein</topology>
    </subcellularLocation>
    <subcellularLocation>
        <location evidence="1">Cell membrane</location>
        <topology evidence="1">Multi-pass membrane protein</topology>
    </subcellularLocation>
</comment>
<dbReference type="InterPro" id="IPR055348">
    <property type="entry name" value="DctQ"/>
</dbReference>
<evidence type="ECO:0000256" key="5">
    <source>
        <dbReference type="ARBA" id="ARBA00022989"/>
    </source>
</evidence>